<dbReference type="OrthoDB" id="679284at2"/>
<dbReference type="EMBL" id="FPAG01000004">
    <property type="protein sequence ID" value="SFS72557.1"/>
    <property type="molecule type" value="Genomic_DNA"/>
</dbReference>
<feature type="domain" description="DinB-like" evidence="1">
    <location>
        <begin position="11"/>
        <end position="156"/>
    </location>
</feature>
<gene>
    <name evidence="2" type="ORF">SAMN04487906_1444</name>
</gene>
<dbReference type="InterPro" id="IPR034660">
    <property type="entry name" value="DinB/YfiT-like"/>
</dbReference>
<dbReference type="SUPFAM" id="SSF109854">
    <property type="entry name" value="DinB/YfiT-like putative metalloenzymes"/>
    <property type="match status" value="1"/>
</dbReference>
<evidence type="ECO:0000313" key="2">
    <source>
        <dbReference type="EMBL" id="SFS72557.1"/>
    </source>
</evidence>
<dbReference type="RefSeq" id="WP_074977917.1">
    <property type="nucleotide sequence ID" value="NZ_FPAG01000004.1"/>
</dbReference>
<proteinExistence type="predicted"/>
<sequence>MTILNLKSNLQTQFDNFIETVQSFDNASLNKIPFKGSWTAGQVAQHIIKSTDQLPDKNVAATNRKEDEKVLDLKNLFLDYTLKMEAPDFIVPSLKEYKIDIITQQLEDIKEKHLNSIKSKDLKLLCLEMELPTFGYLTRYEWLYFISIHTQRHSHQLENIMRHLKNRN</sequence>
<name>A0A1I6S6G4_9FLAO</name>
<dbReference type="InterPro" id="IPR024775">
    <property type="entry name" value="DinB-like"/>
</dbReference>
<organism evidence="2 3">
    <name type="scientific">Zhouia amylolytica</name>
    <dbReference type="NCBI Taxonomy" id="376730"/>
    <lineage>
        <taxon>Bacteria</taxon>
        <taxon>Pseudomonadati</taxon>
        <taxon>Bacteroidota</taxon>
        <taxon>Flavobacteriia</taxon>
        <taxon>Flavobacteriales</taxon>
        <taxon>Flavobacteriaceae</taxon>
        <taxon>Zhouia</taxon>
    </lineage>
</organism>
<evidence type="ECO:0000313" key="3">
    <source>
        <dbReference type="Proteomes" id="UP000183209"/>
    </source>
</evidence>
<protein>
    <submittedName>
        <fullName evidence="2">DinB superfamily protein</fullName>
    </submittedName>
</protein>
<accession>A0A1I6S6G4</accession>
<dbReference type="Gene3D" id="1.20.120.450">
    <property type="entry name" value="dinb family like domain"/>
    <property type="match status" value="1"/>
</dbReference>
<dbReference type="Pfam" id="PF12867">
    <property type="entry name" value="DinB_2"/>
    <property type="match status" value="1"/>
</dbReference>
<dbReference type="AlphaFoldDB" id="A0A1I6S6G4"/>
<reference evidence="2 3" key="1">
    <citation type="submission" date="2016-10" db="EMBL/GenBank/DDBJ databases">
        <authorList>
            <person name="de Groot N.N."/>
        </authorList>
    </citation>
    <scope>NUCLEOTIDE SEQUENCE [LARGE SCALE GENOMIC DNA]</scope>
    <source>
        <strain evidence="2 3">CGMCC 1.6114</strain>
    </source>
</reference>
<dbReference type="Proteomes" id="UP000183209">
    <property type="component" value="Unassembled WGS sequence"/>
</dbReference>
<evidence type="ECO:0000259" key="1">
    <source>
        <dbReference type="Pfam" id="PF12867"/>
    </source>
</evidence>